<dbReference type="RefSeq" id="WP_027889410.1">
    <property type="nucleotide sequence ID" value="NZ_LT906446.1"/>
</dbReference>
<evidence type="ECO:0008006" key="4">
    <source>
        <dbReference type="Google" id="ProtNLM"/>
    </source>
</evidence>
<evidence type="ECO:0000256" key="1">
    <source>
        <dbReference type="SAM" id="SignalP"/>
    </source>
</evidence>
<dbReference type="OrthoDB" id="7157377at2"/>
<dbReference type="eggNOG" id="ENOG502ZVZA">
    <property type="taxonomic scope" value="Bacteria"/>
</dbReference>
<evidence type="ECO:0000313" key="3">
    <source>
        <dbReference type="Proteomes" id="UP000215383"/>
    </source>
</evidence>
<reference evidence="2 3" key="1">
    <citation type="submission" date="2017-06" db="EMBL/GenBank/DDBJ databases">
        <authorList>
            <consortium name="Pathogen Informatics"/>
        </authorList>
    </citation>
    <scope>NUCLEOTIDE SEQUENCE [LARGE SCALE GENOMIC DNA]</scope>
    <source>
        <strain evidence="2 3">NCTC10570</strain>
    </source>
</reference>
<organism evidence="2 3">
    <name type="scientific">Megamonas hypermegale</name>
    <dbReference type="NCBI Taxonomy" id="158847"/>
    <lineage>
        <taxon>Bacteria</taxon>
        <taxon>Bacillati</taxon>
        <taxon>Bacillota</taxon>
        <taxon>Negativicutes</taxon>
        <taxon>Selenomonadales</taxon>
        <taxon>Selenomonadaceae</taxon>
        <taxon>Megamonas</taxon>
    </lineage>
</organism>
<keyword evidence="1" id="KW-0732">Signal</keyword>
<accession>A0A239TXC1</accession>
<sequence>MVKNMKKVILYLFCCIFLTPIFSGCAVDETSSTEIPSIVFAPSEQGENKTTDIDVYWDATYSMKGYTTIAQDNAYRALPDDLDDIGSSMGNIKFYGFGKDIKPLEGREHRKFADGASYDETITAIYNVVENADTNHLSIIITDLFESDSDWSNVTKQLKEKYFSQHLSVAIIGVKNPFKGEIFDVGLNAAKFDYDSGNDPSKYRPFYMFILGQDSEVKKFIQLWKNRYAKTNEVQYLVFSENLMDKAADLSNMEIKDSNNIFSDEQLSLPNQTLKEYDIDSLDENSSLTASFNYSPATDGCNLDMNKLNPDIKVWVLKDGQWQESEQSGDIKCIFKPDESQQDNYLVSVNFTGEKTLTPNSINLIHIAIRPEDTGLILPDWIRAWNMDSSAVNMGQFDGSKTVNFLHIAESLKDSVLSTAQPSLVNMNLVIQTK</sequence>
<keyword evidence="3" id="KW-1185">Reference proteome</keyword>
<dbReference type="Proteomes" id="UP000215383">
    <property type="component" value="Chromosome 1"/>
</dbReference>
<name>A0A239TXC1_9FIRM</name>
<feature type="signal peptide" evidence="1">
    <location>
        <begin position="1"/>
        <end position="26"/>
    </location>
</feature>
<feature type="chain" id="PRO_5038578255" description="VWFA domain-containing protein" evidence="1">
    <location>
        <begin position="27"/>
        <end position="434"/>
    </location>
</feature>
<gene>
    <name evidence="2" type="ORF">SAMEA4364220_01417</name>
</gene>
<dbReference type="EMBL" id="LT906446">
    <property type="protein sequence ID" value="SNV01343.1"/>
    <property type="molecule type" value="Genomic_DNA"/>
</dbReference>
<evidence type="ECO:0000313" key="2">
    <source>
        <dbReference type="EMBL" id="SNV01343.1"/>
    </source>
</evidence>
<dbReference type="GeneID" id="78507416"/>
<protein>
    <recommendedName>
        <fullName evidence="4">VWFA domain-containing protein</fullName>
    </recommendedName>
</protein>
<dbReference type="PROSITE" id="PS51257">
    <property type="entry name" value="PROKAR_LIPOPROTEIN"/>
    <property type="match status" value="1"/>
</dbReference>
<dbReference type="AlphaFoldDB" id="A0A239TXC1"/>
<proteinExistence type="predicted"/>